<reference evidence="1" key="3">
    <citation type="submission" date="2024-09" db="EMBL/GenBank/DDBJ databases">
        <authorList>
            <person name="Sun Q."/>
        </authorList>
    </citation>
    <scope>NUCLEOTIDE SEQUENCE</scope>
    <source>
        <strain evidence="1">NBRC 107106</strain>
    </source>
</reference>
<evidence type="ECO:0000313" key="2">
    <source>
        <dbReference type="EMBL" id="MFC7191964.1"/>
    </source>
</evidence>
<keyword evidence="3" id="KW-1185">Reference proteome</keyword>
<dbReference type="AlphaFoldDB" id="A0ABD5YV81"/>
<sequence>MSLTQNQEIAVDALPATSHELADVMGYQSTSGVYDLIQRIREKGYSVLQNQDGQYYVDDEEVVYVNDAKPGVAQGSTGEIRVPSGTKQAQTNKAKEYLSNLETELQGRLDGLSENSVPTPDPTPGNESMVFFRTDDHIGQMEHDQNGDKVFSSEIAKDYIRQYFGKGLRIKREREAMGTTFDEAYLVLDGDILTNEMTYQTQPHDIDLDLNEQMRAAADIYIEMIGQLSRQFPCVYVFTQHGNHGELRMGGQSSGANADDLLYTLLEITFRESSISNVHFVQNDATNETYFELRNHRGYIRHGEDSLEHIGTSAGKNRWKSWFINSLDSSPDGKPWDIAYRGHYHEVKIEPVAGRPVIMGGSLQPAGDYENSLGIANSRPGGIIHGVTDDEPLAWSEFVYFR</sequence>
<organism evidence="1 3">
    <name type="scientific">Halocatena marina</name>
    <dbReference type="NCBI Taxonomy" id="2934937"/>
    <lineage>
        <taxon>Archaea</taxon>
        <taxon>Methanobacteriati</taxon>
        <taxon>Methanobacteriota</taxon>
        <taxon>Stenosarchaea group</taxon>
        <taxon>Halobacteria</taxon>
        <taxon>Halobacteriales</taxon>
        <taxon>Natronomonadaceae</taxon>
        <taxon>Halocatena</taxon>
    </lineage>
</organism>
<protein>
    <submittedName>
        <fullName evidence="1">Uncharacterized protein</fullName>
    </submittedName>
</protein>
<evidence type="ECO:0000313" key="1">
    <source>
        <dbReference type="EMBL" id="MFC7191899.1"/>
    </source>
</evidence>
<reference evidence="1" key="1">
    <citation type="journal article" date="2014" name="Int. J. Syst. Evol. Microbiol.">
        <title>Complete genome sequence of Corynebacterium casei LMG S-19264T (=DSM 44701T), isolated from a smear-ripened cheese.</title>
        <authorList>
            <consortium name="US DOE Joint Genome Institute (JGI-PGF)"/>
            <person name="Walter F."/>
            <person name="Albersmeier A."/>
            <person name="Kalinowski J."/>
            <person name="Ruckert C."/>
        </authorList>
    </citation>
    <scope>NUCLEOTIDE SEQUENCE [LARGE SCALE GENOMIC DNA]</scope>
    <source>
        <strain evidence="1">NBRC 107106</strain>
    </source>
</reference>
<dbReference type="Proteomes" id="UP001596417">
    <property type="component" value="Unassembled WGS sequence"/>
</dbReference>
<evidence type="ECO:0000313" key="3">
    <source>
        <dbReference type="Proteomes" id="UP001596417"/>
    </source>
</evidence>
<dbReference type="EMBL" id="JBHTAX010000002">
    <property type="protein sequence ID" value="MFC7191964.1"/>
    <property type="molecule type" value="Genomic_DNA"/>
</dbReference>
<name>A0ABD5YV81_9EURY</name>
<dbReference type="RefSeq" id="WP_264822358.1">
    <property type="nucleotide sequence ID" value="NZ_CP110249.1"/>
</dbReference>
<proteinExistence type="predicted"/>
<comment type="caution">
    <text evidence="1">The sequence shown here is derived from an EMBL/GenBank/DDBJ whole genome shotgun (WGS) entry which is preliminary data.</text>
</comment>
<dbReference type="EMBL" id="JBHTAX010000001">
    <property type="protein sequence ID" value="MFC7191899.1"/>
    <property type="molecule type" value="Genomic_DNA"/>
</dbReference>
<accession>A0ABD5YV81</accession>
<gene>
    <name evidence="1" type="ORF">ACFQL7_20315</name>
    <name evidence="2" type="ORF">ACFQL7_20655</name>
</gene>
<reference evidence="3" key="2">
    <citation type="journal article" date="2019" name="Int. J. Syst. Evol. Microbiol.">
        <title>The Global Catalogue of Microorganisms (GCM) 10K type strain sequencing project: providing services to taxonomists for standard genome sequencing and annotation.</title>
        <authorList>
            <consortium name="The Broad Institute Genomics Platform"/>
            <consortium name="The Broad Institute Genome Sequencing Center for Infectious Disease"/>
            <person name="Wu L."/>
            <person name="Ma J."/>
        </authorList>
    </citation>
    <scope>NUCLEOTIDE SEQUENCE [LARGE SCALE GENOMIC DNA]</scope>
    <source>
        <strain evidence="3">RDMS1</strain>
    </source>
</reference>
<dbReference type="GeneID" id="76201688"/>